<reference evidence="1 2" key="1">
    <citation type="submission" date="2019-03" db="EMBL/GenBank/DDBJ databases">
        <title>First draft genome of Liparis tanakae, snailfish: a comprehensive survey of snailfish specific genes.</title>
        <authorList>
            <person name="Kim W."/>
            <person name="Song I."/>
            <person name="Jeong J.-H."/>
            <person name="Kim D."/>
            <person name="Kim S."/>
            <person name="Ryu S."/>
            <person name="Song J.Y."/>
            <person name="Lee S.K."/>
        </authorList>
    </citation>
    <scope>NUCLEOTIDE SEQUENCE [LARGE SCALE GENOMIC DNA]</scope>
    <source>
        <tissue evidence="1">Muscle</tissue>
    </source>
</reference>
<proteinExistence type="predicted"/>
<gene>
    <name evidence="1" type="ORF">EYF80_012995</name>
</gene>
<dbReference type="EMBL" id="SRLO01000090">
    <property type="protein sequence ID" value="TNN76746.1"/>
    <property type="molecule type" value="Genomic_DNA"/>
</dbReference>
<evidence type="ECO:0000313" key="2">
    <source>
        <dbReference type="Proteomes" id="UP000314294"/>
    </source>
</evidence>
<sequence>MKTVFLFESRHVTLTVAAGQEGPRSCSLSPGYRRSVHSPYMFMAAAMTHLLINLKILTGNHLSSHGQPDSSPIQLMPETASLSSVCPVRTEDSEGSQSSGCGTLCCCPCGADRIFQLPGTEDSREG</sequence>
<accession>A0A4Z2IFK2</accession>
<evidence type="ECO:0000313" key="1">
    <source>
        <dbReference type="EMBL" id="TNN76746.1"/>
    </source>
</evidence>
<comment type="caution">
    <text evidence="1">The sequence shown here is derived from an EMBL/GenBank/DDBJ whole genome shotgun (WGS) entry which is preliminary data.</text>
</comment>
<keyword evidence="2" id="KW-1185">Reference proteome</keyword>
<organism evidence="1 2">
    <name type="scientific">Liparis tanakae</name>
    <name type="common">Tanaka's snailfish</name>
    <dbReference type="NCBI Taxonomy" id="230148"/>
    <lineage>
        <taxon>Eukaryota</taxon>
        <taxon>Metazoa</taxon>
        <taxon>Chordata</taxon>
        <taxon>Craniata</taxon>
        <taxon>Vertebrata</taxon>
        <taxon>Euteleostomi</taxon>
        <taxon>Actinopterygii</taxon>
        <taxon>Neopterygii</taxon>
        <taxon>Teleostei</taxon>
        <taxon>Neoteleostei</taxon>
        <taxon>Acanthomorphata</taxon>
        <taxon>Eupercaria</taxon>
        <taxon>Perciformes</taxon>
        <taxon>Cottioidei</taxon>
        <taxon>Cottales</taxon>
        <taxon>Liparidae</taxon>
        <taxon>Liparis</taxon>
    </lineage>
</organism>
<dbReference type="AlphaFoldDB" id="A0A4Z2IFK2"/>
<protein>
    <submittedName>
        <fullName evidence="1">Uncharacterized protein</fullName>
    </submittedName>
</protein>
<dbReference type="Proteomes" id="UP000314294">
    <property type="component" value="Unassembled WGS sequence"/>
</dbReference>
<name>A0A4Z2IFK2_9TELE</name>